<reference evidence="2" key="1">
    <citation type="journal article" date="2012" name="Nat. Genet.">
        <title>Lifestyle transitions in plant pathogenic Colletotrichum fungi deciphered by genome and transcriptome analyses.</title>
        <authorList>
            <person name="O'Connell R.J."/>
            <person name="Thon M.R."/>
            <person name="Hacquard S."/>
            <person name="Amyotte S.G."/>
            <person name="Kleemann J."/>
            <person name="Torres M.F."/>
            <person name="Damm U."/>
            <person name="Buiate E.A."/>
            <person name="Epstein L."/>
            <person name="Alkan N."/>
            <person name="Altmueller J."/>
            <person name="Alvarado-Balderrama L."/>
            <person name="Bauser C.A."/>
            <person name="Becker C."/>
            <person name="Birren B.W."/>
            <person name="Chen Z."/>
            <person name="Choi J."/>
            <person name="Crouch J.A."/>
            <person name="Duvick J.P."/>
            <person name="Farman M.A."/>
            <person name="Gan P."/>
            <person name="Heiman D."/>
            <person name="Henrissat B."/>
            <person name="Howard R.J."/>
            <person name="Kabbage M."/>
            <person name="Koch C."/>
            <person name="Kracher B."/>
            <person name="Kubo Y."/>
            <person name="Law A.D."/>
            <person name="Lebrun M.-H."/>
            <person name="Lee Y.-H."/>
            <person name="Miyara I."/>
            <person name="Moore N."/>
            <person name="Neumann U."/>
            <person name="Nordstroem K."/>
            <person name="Panaccione D.G."/>
            <person name="Panstruga R."/>
            <person name="Place M."/>
            <person name="Proctor R.H."/>
            <person name="Prusky D."/>
            <person name="Rech G."/>
            <person name="Reinhardt R."/>
            <person name="Rollins J.A."/>
            <person name="Rounsley S."/>
            <person name="Schardl C.L."/>
            <person name="Schwartz D.C."/>
            <person name="Shenoy N."/>
            <person name="Shirasu K."/>
            <person name="Sikhakolli U.R."/>
            <person name="Stueber K."/>
            <person name="Sukno S.A."/>
            <person name="Sweigard J.A."/>
            <person name="Takano Y."/>
            <person name="Takahara H."/>
            <person name="Trail F."/>
            <person name="van der Does H.C."/>
            <person name="Voll L.M."/>
            <person name="Will I."/>
            <person name="Young S."/>
            <person name="Zeng Q."/>
            <person name="Zhang J."/>
            <person name="Zhou S."/>
            <person name="Dickman M.B."/>
            <person name="Schulze-Lefert P."/>
            <person name="Ver Loren van Themaat E."/>
            <person name="Ma L.-J."/>
            <person name="Vaillancourt L.J."/>
        </authorList>
    </citation>
    <scope>NUCLEOTIDE SEQUENCE [LARGE SCALE GENOMIC DNA]</scope>
    <source>
        <strain evidence="2">IMI 349063</strain>
    </source>
</reference>
<proteinExistence type="predicted"/>
<sequence length="113" mass="11726">MSPGSNSTFFSPAVTFFGLSSPPPSQEPPDSSAPPSVILSLPEEIIGAGLLRLLEGRPAGLHDALPRDRYLEVQTGRLALLEKVAQIAAVGGVAVVLDVLTARRVGQAVLEGL</sequence>
<dbReference type="HOGENOM" id="CLU_2133342_0_0_1"/>
<organism evidence="1 2">
    <name type="scientific">Colletotrichum higginsianum (strain IMI 349063)</name>
    <name type="common">Crucifer anthracnose fungus</name>
    <dbReference type="NCBI Taxonomy" id="759273"/>
    <lineage>
        <taxon>Eukaryota</taxon>
        <taxon>Fungi</taxon>
        <taxon>Dikarya</taxon>
        <taxon>Ascomycota</taxon>
        <taxon>Pezizomycotina</taxon>
        <taxon>Sordariomycetes</taxon>
        <taxon>Hypocreomycetidae</taxon>
        <taxon>Glomerellales</taxon>
        <taxon>Glomerellaceae</taxon>
        <taxon>Colletotrichum</taxon>
        <taxon>Colletotrichum destructivum species complex</taxon>
    </lineage>
</organism>
<evidence type="ECO:0000313" key="1">
    <source>
        <dbReference type="EMBL" id="CCF40247.1"/>
    </source>
</evidence>
<accession>H1VJ44</accession>
<evidence type="ECO:0000313" key="2">
    <source>
        <dbReference type="Proteomes" id="UP000007174"/>
    </source>
</evidence>
<name>H1VJ44_COLHI</name>
<protein>
    <submittedName>
        <fullName evidence="1">Uncharacterized protein</fullName>
    </submittedName>
</protein>
<dbReference type="Proteomes" id="UP000007174">
    <property type="component" value="Unassembled WGS sequence"/>
</dbReference>
<dbReference type="AlphaFoldDB" id="H1VJ44"/>
<gene>
    <name evidence="1" type="ORF">CH063_10871</name>
</gene>
<dbReference type="EMBL" id="CACQ02003962">
    <property type="protein sequence ID" value="CCF40247.1"/>
    <property type="molecule type" value="Genomic_DNA"/>
</dbReference>